<dbReference type="Gene3D" id="3.90.780.10">
    <property type="entry name" value="5'-Nucleotidase, C-terminal domain"/>
    <property type="match status" value="1"/>
</dbReference>
<proteinExistence type="inferred from homology"/>
<dbReference type="RefSeq" id="WP_198768443.1">
    <property type="nucleotide sequence ID" value="NZ_JAEACF010000001.1"/>
</dbReference>
<dbReference type="SUPFAM" id="SSF55816">
    <property type="entry name" value="5'-nucleotidase (syn. UDP-sugar hydrolase), C-terminal domain"/>
    <property type="match status" value="1"/>
</dbReference>
<keyword evidence="2" id="KW-0547">Nucleotide-binding</keyword>
<feature type="chain" id="PRO_5044969292" evidence="2">
    <location>
        <begin position="25"/>
        <end position="718"/>
    </location>
</feature>
<feature type="domain" description="SLH" evidence="3">
    <location>
        <begin position="103"/>
        <end position="158"/>
    </location>
</feature>
<feature type="domain" description="SLH" evidence="3">
    <location>
        <begin position="37"/>
        <end position="100"/>
    </location>
</feature>
<dbReference type="Pfam" id="PF00149">
    <property type="entry name" value="Metallophos"/>
    <property type="match status" value="1"/>
</dbReference>
<gene>
    <name evidence="4" type="ORF">ABID52_000536</name>
</gene>
<evidence type="ECO:0000313" key="4">
    <source>
        <dbReference type="EMBL" id="MET3726955.1"/>
    </source>
</evidence>
<keyword evidence="1 2" id="KW-0732">Signal</keyword>
<dbReference type="SUPFAM" id="SSF56300">
    <property type="entry name" value="Metallo-dependent phosphatases"/>
    <property type="match status" value="1"/>
</dbReference>
<dbReference type="PROSITE" id="PS00786">
    <property type="entry name" value="5_NUCLEOTIDASE_2"/>
    <property type="match status" value="1"/>
</dbReference>
<sequence>MAKKSISKVSRTMLATTMALSVLATPITWKDVVSAKETIKFSDVSEKHWAYTVIHELANEGLVSGVGGNKFAPEQKLTRAQFISIIARALDLPEATKKTPFTDVPAWAANDIAAAYEAGLVKGTTPTKLEPTKTLTREEMIAMLVRAYEYGMDVKLEAGETPDFADMDKVSSWAKEVVAVGVQNGLINGKAGNLLAPQDITNRAEGAAVIYNLLDSSLISAQLLGLNDFHGQINTYKKVGDKMAGGAEYLAAYLKKHEAENPENTLLVHAGDAVGASSPASALLQDEPTIEIFNKLGFDVGTLGNHEFDEGVEEMKRLIFGGKHEATGDFAGAKFDYVAANVVDEFTKKPILDPYVVKEVEGVPVGFIGVVTTETPSIVIPSGVKGVKFTDETEAINKYAAELKELGVEAIVVLAHKPAISNTDGTGASGELIDMIEKMDDEVDIVYAGHNHKYTNAVVDRKLVVQSYSSGTAFSDVDLLINWKTGDIVKKSAEIVNTVHEGITPDAEIKAMVDAAYNKVKDRLDAVIGKTTAGISKEMNEHGESAMGNLIADSMTAQTGTQLAFMNSGGVRDSVDAGDITWGELFNVQPFGNDLVTMELTGQQVYDLLNQQWSTGAAKILQVSGLTVKYSSKTGTDGKVTGQVKEVKLADGKELDKGATYTVTVNNFMATGGDGFTVLKAGKKPTVNITDLDALINYVKKTGTVDAKIEGRVTKVAE</sequence>
<feature type="signal peptide" evidence="2">
    <location>
        <begin position="1"/>
        <end position="24"/>
    </location>
</feature>
<dbReference type="PANTHER" id="PTHR11575:SF24">
    <property type="entry name" value="5'-NUCLEOTIDASE"/>
    <property type="match status" value="1"/>
</dbReference>
<accession>A0ABV2LED9</accession>
<dbReference type="InterPro" id="IPR006146">
    <property type="entry name" value="5'-Nucleotdase_CS"/>
</dbReference>
<reference evidence="4 5" key="1">
    <citation type="submission" date="2024-06" db="EMBL/GenBank/DDBJ databases">
        <title>Genomic Encyclopedia of Type Strains, Phase IV (KMG-IV): sequencing the most valuable type-strain genomes for metagenomic binning, comparative biology and taxonomic classification.</title>
        <authorList>
            <person name="Goeker M."/>
        </authorList>
    </citation>
    <scope>NUCLEOTIDE SEQUENCE [LARGE SCALE GENOMIC DNA]</scope>
    <source>
        <strain evidence="4 5">DSM 100124</strain>
    </source>
</reference>
<dbReference type="Proteomes" id="UP001549097">
    <property type="component" value="Unassembled WGS sequence"/>
</dbReference>
<comment type="caution">
    <text evidence="4">The sequence shown here is derived from an EMBL/GenBank/DDBJ whole genome shotgun (WGS) entry which is preliminary data.</text>
</comment>
<dbReference type="Gene3D" id="3.60.21.10">
    <property type="match status" value="1"/>
</dbReference>
<dbReference type="InterPro" id="IPR006179">
    <property type="entry name" value="5_nucleotidase/apyrase"/>
</dbReference>
<dbReference type="PANTHER" id="PTHR11575">
    <property type="entry name" value="5'-NUCLEOTIDASE-RELATED"/>
    <property type="match status" value="1"/>
</dbReference>
<feature type="domain" description="SLH" evidence="3">
    <location>
        <begin position="161"/>
        <end position="224"/>
    </location>
</feature>
<evidence type="ECO:0000313" key="5">
    <source>
        <dbReference type="Proteomes" id="UP001549097"/>
    </source>
</evidence>
<dbReference type="InterPro" id="IPR001119">
    <property type="entry name" value="SLH_dom"/>
</dbReference>
<dbReference type="PROSITE" id="PS51272">
    <property type="entry name" value="SLH"/>
    <property type="match status" value="3"/>
</dbReference>
<dbReference type="Pfam" id="PF02872">
    <property type="entry name" value="5_nucleotid_C"/>
    <property type="match status" value="1"/>
</dbReference>
<keyword evidence="5" id="KW-1185">Reference proteome</keyword>
<keyword evidence="2" id="KW-0378">Hydrolase</keyword>
<organism evidence="4 5">
    <name type="scientific">Fictibacillus halophilus</name>
    <dbReference type="NCBI Taxonomy" id="1610490"/>
    <lineage>
        <taxon>Bacteria</taxon>
        <taxon>Bacillati</taxon>
        <taxon>Bacillota</taxon>
        <taxon>Bacilli</taxon>
        <taxon>Bacillales</taxon>
        <taxon>Fictibacillaceae</taxon>
        <taxon>Fictibacillus</taxon>
    </lineage>
</organism>
<evidence type="ECO:0000256" key="1">
    <source>
        <dbReference type="ARBA" id="ARBA00022729"/>
    </source>
</evidence>
<dbReference type="InterPro" id="IPR008334">
    <property type="entry name" value="5'-Nucleotdase_C"/>
</dbReference>
<dbReference type="InterPro" id="IPR004843">
    <property type="entry name" value="Calcineurin-like_PHP"/>
</dbReference>
<comment type="similarity">
    <text evidence="2">Belongs to the 5'-nucleotidase family.</text>
</comment>
<protein>
    <submittedName>
        <fullName evidence="4">2',3'-cyclic-nucleotide 2'-phosphodiesterase (5'-nucleotidase family)</fullName>
    </submittedName>
</protein>
<dbReference type="PRINTS" id="PR01607">
    <property type="entry name" value="APYRASEFAMLY"/>
</dbReference>
<dbReference type="InterPro" id="IPR029052">
    <property type="entry name" value="Metallo-depent_PP-like"/>
</dbReference>
<dbReference type="InterPro" id="IPR036907">
    <property type="entry name" value="5'-Nucleotdase_C_sf"/>
</dbReference>
<name>A0ABV2LED9_9BACL</name>
<evidence type="ECO:0000259" key="3">
    <source>
        <dbReference type="PROSITE" id="PS51272"/>
    </source>
</evidence>
<dbReference type="EMBL" id="JBEPMP010000001">
    <property type="protein sequence ID" value="MET3726955.1"/>
    <property type="molecule type" value="Genomic_DNA"/>
</dbReference>
<evidence type="ECO:0000256" key="2">
    <source>
        <dbReference type="RuleBase" id="RU362119"/>
    </source>
</evidence>
<dbReference type="Pfam" id="PF00395">
    <property type="entry name" value="SLH"/>
    <property type="match status" value="3"/>
</dbReference>